<dbReference type="Pfam" id="PF13857">
    <property type="entry name" value="Ank_5"/>
    <property type="match status" value="1"/>
</dbReference>
<organism evidence="9 10">
    <name type="scientific">Polypedilum vanderplanki</name>
    <name type="common">Sleeping chironomid midge</name>
    <dbReference type="NCBI Taxonomy" id="319348"/>
    <lineage>
        <taxon>Eukaryota</taxon>
        <taxon>Metazoa</taxon>
        <taxon>Ecdysozoa</taxon>
        <taxon>Arthropoda</taxon>
        <taxon>Hexapoda</taxon>
        <taxon>Insecta</taxon>
        <taxon>Pterygota</taxon>
        <taxon>Neoptera</taxon>
        <taxon>Endopterygota</taxon>
        <taxon>Diptera</taxon>
        <taxon>Nematocera</taxon>
        <taxon>Chironomoidea</taxon>
        <taxon>Chironomidae</taxon>
        <taxon>Chironominae</taxon>
        <taxon>Polypedilum</taxon>
        <taxon>Polypedilum</taxon>
    </lineage>
</organism>
<evidence type="ECO:0000256" key="1">
    <source>
        <dbReference type="ARBA" id="ARBA00004496"/>
    </source>
</evidence>
<comment type="caution">
    <text evidence="9">The sequence shown here is derived from an EMBL/GenBank/DDBJ whole genome shotgun (WGS) entry which is preliminary data.</text>
</comment>
<gene>
    <name evidence="9" type="ORF">PVAND_008792</name>
</gene>
<accession>A0A9J6CBC4</accession>
<evidence type="ECO:0000256" key="3">
    <source>
        <dbReference type="ARBA" id="ARBA00022490"/>
    </source>
</evidence>
<feature type="compositionally biased region" description="Polar residues" evidence="8">
    <location>
        <begin position="316"/>
        <end position="336"/>
    </location>
</feature>
<feature type="compositionally biased region" description="Low complexity" evidence="8">
    <location>
        <begin position="212"/>
        <end position="223"/>
    </location>
</feature>
<dbReference type="CDD" id="cd21930">
    <property type="entry name" value="IPD_PPP1R12"/>
    <property type="match status" value="1"/>
</dbReference>
<feature type="compositionally biased region" description="Basic residues" evidence="8">
    <location>
        <begin position="887"/>
        <end position="897"/>
    </location>
</feature>
<dbReference type="EMBL" id="JADBJN010000002">
    <property type="protein sequence ID" value="KAG5679205.1"/>
    <property type="molecule type" value="Genomic_DNA"/>
</dbReference>
<dbReference type="InterPro" id="IPR051226">
    <property type="entry name" value="PP1_Regulatory_Subunit"/>
</dbReference>
<feature type="region of interest" description="Disordered" evidence="8">
    <location>
        <begin position="542"/>
        <end position="607"/>
    </location>
</feature>
<feature type="repeat" description="ANK" evidence="7">
    <location>
        <begin position="18"/>
        <end position="50"/>
    </location>
</feature>
<dbReference type="PROSITE" id="PS50088">
    <property type="entry name" value="ANK_REPEAT"/>
    <property type="match status" value="3"/>
</dbReference>
<dbReference type="PANTHER" id="PTHR24179">
    <property type="entry name" value="PROTEIN PHOSPHATASE 1 REGULATORY SUBUNIT 12"/>
    <property type="match status" value="1"/>
</dbReference>
<comment type="similarity">
    <text evidence="6">Belongs to the NRARP family.</text>
</comment>
<feature type="region of interest" description="Disordered" evidence="8">
    <location>
        <begin position="801"/>
        <end position="899"/>
    </location>
</feature>
<feature type="compositionally biased region" description="Basic and acidic residues" evidence="8">
    <location>
        <begin position="398"/>
        <end position="415"/>
    </location>
</feature>
<evidence type="ECO:0000313" key="9">
    <source>
        <dbReference type="EMBL" id="KAG5679205.1"/>
    </source>
</evidence>
<evidence type="ECO:0000256" key="5">
    <source>
        <dbReference type="ARBA" id="ARBA00023043"/>
    </source>
</evidence>
<dbReference type="Gene3D" id="1.25.40.20">
    <property type="entry name" value="Ankyrin repeat-containing domain"/>
    <property type="match status" value="2"/>
</dbReference>
<dbReference type="InterPro" id="IPR036770">
    <property type="entry name" value="Ankyrin_rpt-contain_sf"/>
</dbReference>
<protein>
    <submittedName>
        <fullName evidence="9">Uncharacterized protein</fullName>
    </submittedName>
</protein>
<feature type="compositionally biased region" description="Basic and acidic residues" evidence="8">
    <location>
        <begin position="546"/>
        <end position="555"/>
    </location>
</feature>
<evidence type="ECO:0000313" key="10">
    <source>
        <dbReference type="Proteomes" id="UP001107558"/>
    </source>
</evidence>
<dbReference type="SUPFAM" id="SSF48403">
    <property type="entry name" value="Ankyrin repeat"/>
    <property type="match status" value="1"/>
</dbReference>
<dbReference type="AlphaFoldDB" id="A0A9J6CBC4"/>
<dbReference type="OrthoDB" id="19014at2759"/>
<keyword evidence="4" id="KW-0677">Repeat</keyword>
<dbReference type="PROSITE" id="PS50297">
    <property type="entry name" value="ANK_REP_REGION"/>
    <property type="match status" value="3"/>
</dbReference>
<reference evidence="9" key="1">
    <citation type="submission" date="2021-03" db="EMBL/GenBank/DDBJ databases">
        <title>Chromosome level genome of the anhydrobiotic midge Polypedilum vanderplanki.</title>
        <authorList>
            <person name="Yoshida Y."/>
            <person name="Kikawada T."/>
            <person name="Gusev O."/>
        </authorList>
    </citation>
    <scope>NUCLEOTIDE SEQUENCE</scope>
    <source>
        <strain evidence="9">NIAS01</strain>
        <tissue evidence="9">Whole body or cell culture</tissue>
    </source>
</reference>
<dbReference type="InterPro" id="IPR002110">
    <property type="entry name" value="Ankyrin_rpt"/>
</dbReference>
<dbReference type="FunFam" id="1.25.40.20:FF:000004">
    <property type="entry name" value="Phosphatase 1 regulatory subunit 12A"/>
    <property type="match status" value="1"/>
</dbReference>
<keyword evidence="5 7" id="KW-0040">ANK repeat</keyword>
<feature type="compositionally biased region" description="Basic and acidic residues" evidence="8">
    <location>
        <begin position="303"/>
        <end position="315"/>
    </location>
</feature>
<feature type="region of interest" description="Disordered" evidence="8">
    <location>
        <begin position="751"/>
        <end position="783"/>
    </location>
</feature>
<feature type="repeat" description="ANK" evidence="7">
    <location>
        <begin position="145"/>
        <end position="177"/>
    </location>
</feature>
<feature type="region of interest" description="Disordered" evidence="8">
    <location>
        <begin position="499"/>
        <end position="530"/>
    </location>
</feature>
<feature type="compositionally biased region" description="Basic and acidic residues" evidence="8">
    <location>
        <begin position="868"/>
        <end position="881"/>
    </location>
</feature>
<feature type="repeat" description="ANK" evidence="7">
    <location>
        <begin position="112"/>
        <end position="144"/>
    </location>
</feature>
<dbReference type="PANTHER" id="PTHR24179:SF21">
    <property type="entry name" value="MYOSIN BINDING SUBUNIT, ISOFORM O"/>
    <property type="match status" value="1"/>
</dbReference>
<dbReference type="GO" id="GO:0005737">
    <property type="term" value="C:cytoplasm"/>
    <property type="evidence" value="ECO:0007669"/>
    <property type="project" value="UniProtKB-SubCell"/>
</dbReference>
<feature type="compositionally biased region" description="Polar residues" evidence="8">
    <location>
        <begin position="830"/>
        <end position="867"/>
    </location>
</feature>
<feature type="compositionally biased region" description="Acidic residues" evidence="8">
    <location>
        <begin position="246"/>
        <end position="281"/>
    </location>
</feature>
<dbReference type="Proteomes" id="UP001107558">
    <property type="component" value="Chromosome 2"/>
</dbReference>
<dbReference type="GO" id="GO:0019208">
    <property type="term" value="F:phosphatase regulator activity"/>
    <property type="evidence" value="ECO:0007669"/>
    <property type="project" value="TreeGrafter"/>
</dbReference>
<name>A0A9J6CBC4_POLVA</name>
<keyword evidence="2" id="KW-0217">Developmental protein</keyword>
<evidence type="ECO:0000256" key="6">
    <source>
        <dbReference type="ARBA" id="ARBA00038386"/>
    </source>
</evidence>
<keyword evidence="10" id="KW-1185">Reference proteome</keyword>
<feature type="compositionally biased region" description="Low complexity" evidence="8">
    <location>
        <begin position="509"/>
        <end position="524"/>
    </location>
</feature>
<dbReference type="GO" id="GO:0004857">
    <property type="term" value="F:enzyme inhibitor activity"/>
    <property type="evidence" value="ECO:0007669"/>
    <property type="project" value="TreeGrafter"/>
</dbReference>
<feature type="region of interest" description="Disordered" evidence="8">
    <location>
        <begin position="394"/>
        <end position="447"/>
    </location>
</feature>
<feature type="compositionally biased region" description="Low complexity" evidence="8">
    <location>
        <begin position="588"/>
        <end position="603"/>
    </location>
</feature>
<proteinExistence type="inferred from homology"/>
<keyword evidence="3" id="KW-0963">Cytoplasm</keyword>
<feature type="compositionally biased region" description="Low complexity" evidence="8">
    <location>
        <begin position="804"/>
        <end position="824"/>
    </location>
</feature>
<dbReference type="Gene3D" id="6.10.140.390">
    <property type="match status" value="1"/>
</dbReference>
<sequence length="955" mass="106740">MVEFLVTHGANVNRKDNEGWTPLHATSSCGIVSIARYLIENGADLASVNSDGELPIDIAGTNAMADLLQHYIDEQGIDCDEARQQEEKLMLSDAKKWLRSDASEADRPHPKTGATALHVAAAKGYTKVLSLLLAGRADVDRQDNDGWTPLHAACYWGKKEAAQMLIASMADMDILNYSNQTCIEIAPKEMIPWLEELRKNNKRTKRRPVSQIRISDNNIDNNIESPPKVIRVELKSPAEQQTTNECDFENSESDMEDEEEEEDDNEEEEEEESEEESESAEEEQKQTNKMTTAKDQMQLPLTKENDSMDDIKQKQDNPTQVPVKENQTNNDSEVILRRTQSFENDEKFYQKYIELRARIKANSCPALPATQITIAKDDSNKESVTKSSTNFIIQRSASLKDHRSQLSNRKIDEKTPPTSPTTPTTPASTPSGHLRSYEKPTPKQESAVGALVSANQNIIDLIARRYSSSVDKSSDVMSTSNNARNNSITDVSIKMPVKQAMDESQNNLQPEQPTTPQTPTSPSTMLNKLSPGNIFKNIFKSFVPPTRDEESETQRKAHAKRVRETRRSTQGVTLDEIKSAEQLVKMKNASNSNGNTENTNSSELNERLSDTTTIAAETSIMKTDDSSINEEVNVNYTISSPLRKTLRSSVDKEDEENDQKISATFTISPPSSRTNVNSISQLANRLEKGLDLETEVSATINVPLISPTKNNADSCEKLKKTDPPVPQPRSLFDIDNATSIKLADKLQEEAKKCDVNTVSDEPSPLNHLTEPLPPSPIHHTIFGERRPSWRLKTDYNNKFKLEDTSQSSTSTGNSTQQPQTNSTNGIDLSKVTTNTPVVSTRRQNSSENSVPNDTSSAVTKETPVTPNRSDDDKENDKENDSRSGLAIHRRRRPKRRSTGVVHVDMEEIDPEYRQESPVEDNNKDTVSRLFINKTLEIKIIETSSSVILEHIRQGF</sequence>
<evidence type="ECO:0000256" key="8">
    <source>
        <dbReference type="SAM" id="MobiDB-lite"/>
    </source>
</evidence>
<evidence type="ECO:0000256" key="7">
    <source>
        <dbReference type="PROSITE-ProRule" id="PRU00023"/>
    </source>
</evidence>
<comment type="subcellular location">
    <subcellularLocation>
        <location evidence="1">Cytoplasm</location>
    </subcellularLocation>
</comment>
<evidence type="ECO:0000256" key="2">
    <source>
        <dbReference type="ARBA" id="ARBA00022473"/>
    </source>
</evidence>
<dbReference type="Pfam" id="PF12796">
    <property type="entry name" value="Ank_2"/>
    <property type="match status" value="1"/>
</dbReference>
<feature type="region of interest" description="Disordered" evidence="8">
    <location>
        <begin position="201"/>
        <end position="336"/>
    </location>
</feature>
<dbReference type="SMART" id="SM00248">
    <property type="entry name" value="ANK"/>
    <property type="match status" value="3"/>
</dbReference>
<evidence type="ECO:0000256" key="4">
    <source>
        <dbReference type="ARBA" id="ARBA00022737"/>
    </source>
</evidence>
<feature type="compositionally biased region" description="Low complexity" evidence="8">
    <location>
        <begin position="421"/>
        <end position="431"/>
    </location>
</feature>